<evidence type="ECO:0000256" key="1">
    <source>
        <dbReference type="ARBA" id="ARBA00007169"/>
    </source>
</evidence>
<evidence type="ECO:0000313" key="3">
    <source>
        <dbReference type="EMBL" id="MDI5966360.1"/>
    </source>
</evidence>
<accession>A0AA90HCT0</accession>
<dbReference type="InterPro" id="IPR001031">
    <property type="entry name" value="Thioesterase"/>
</dbReference>
<comment type="caution">
    <text evidence="4">The sequence shown here is derived from an EMBL/GenBank/DDBJ whole genome shotgun (WGS) entry which is preliminary data.</text>
</comment>
<evidence type="ECO:0000313" key="5">
    <source>
        <dbReference type="Proteomes" id="UP001156398"/>
    </source>
</evidence>
<dbReference type="InterPro" id="IPR012223">
    <property type="entry name" value="TEII"/>
</dbReference>
<evidence type="ECO:0000259" key="2">
    <source>
        <dbReference type="Pfam" id="PF00975"/>
    </source>
</evidence>
<dbReference type="EMBL" id="JABXJJ020000067">
    <property type="protein sequence ID" value="MDI5974269.1"/>
    <property type="molecule type" value="Genomic_DNA"/>
</dbReference>
<sequence length="273" mass="29438">MKSQDSTGNTALRTKRANPWIVGRFPAAGSGLRLLCFPQAGGAAGAFSSWRGRLPAGVELLPVELPGRGTRAAEPPPGTLQELAAAALDALRGELRAPYALFGHSFGALVAHELARRIHRAALPAPRALLLSAARPPHLPAPDTRRGRVHRAGDAELLAWLRETGGIPDALTRHPDHLRAVLAAVRCDIRLTDSYRLERPEPLPCPLHVFGGLSDPVVPPRDLEEWDAYEGPDFSLTLHPGDHFYLYAAPDALLRDIARLTRTAARPEGSNTP</sequence>
<keyword evidence="4" id="KW-0378">Hydrolase</keyword>
<dbReference type="EMBL" id="JAAGKO020000050">
    <property type="protein sequence ID" value="MDI5966360.1"/>
    <property type="molecule type" value="Genomic_DNA"/>
</dbReference>
<protein>
    <submittedName>
        <fullName evidence="4">Alpha/beta fold hydrolase</fullName>
    </submittedName>
</protein>
<reference evidence="4 5" key="1">
    <citation type="submission" date="2023-05" db="EMBL/GenBank/DDBJ databases">
        <title>Streptantibioticus silvisoli sp. nov., acidotolerant actinomycetes 1 from pine litter.</title>
        <authorList>
            <person name="Swiecimska M."/>
            <person name="Golinska P."/>
            <person name="Sangal V."/>
            <person name="Wachnowicz B."/>
            <person name="Goodfellow M."/>
        </authorList>
    </citation>
    <scope>NUCLEOTIDE SEQUENCE</scope>
    <source>
        <strain evidence="4">SL13</strain>
        <strain evidence="3 5">SL54</strain>
    </source>
</reference>
<comment type="similarity">
    <text evidence="1">Belongs to the thioesterase family.</text>
</comment>
<keyword evidence="5" id="KW-1185">Reference proteome</keyword>
<dbReference type="Pfam" id="PF00975">
    <property type="entry name" value="Thioesterase"/>
    <property type="match status" value="1"/>
</dbReference>
<evidence type="ECO:0000313" key="4">
    <source>
        <dbReference type="EMBL" id="MDI5974269.1"/>
    </source>
</evidence>
<dbReference type="GO" id="GO:0016787">
    <property type="term" value="F:hydrolase activity"/>
    <property type="evidence" value="ECO:0007669"/>
    <property type="project" value="UniProtKB-KW"/>
</dbReference>
<dbReference type="AlphaFoldDB" id="A0AA90HCT0"/>
<organism evidence="4">
    <name type="scientific">Streptantibioticus silvisoli</name>
    <dbReference type="NCBI Taxonomy" id="2705255"/>
    <lineage>
        <taxon>Bacteria</taxon>
        <taxon>Bacillati</taxon>
        <taxon>Actinomycetota</taxon>
        <taxon>Actinomycetes</taxon>
        <taxon>Kitasatosporales</taxon>
        <taxon>Streptomycetaceae</taxon>
        <taxon>Streptantibioticus</taxon>
    </lineage>
</organism>
<dbReference type="InterPro" id="IPR029058">
    <property type="entry name" value="AB_hydrolase_fold"/>
</dbReference>
<dbReference type="SUPFAM" id="SSF53474">
    <property type="entry name" value="alpha/beta-Hydrolases"/>
    <property type="match status" value="1"/>
</dbReference>
<dbReference type="PANTHER" id="PTHR11487">
    <property type="entry name" value="THIOESTERASE"/>
    <property type="match status" value="1"/>
</dbReference>
<dbReference type="Proteomes" id="UP001156398">
    <property type="component" value="Unassembled WGS sequence"/>
</dbReference>
<gene>
    <name evidence="3" type="ORF">POF43_027135</name>
    <name evidence="4" type="ORF">POF50_033835</name>
</gene>
<dbReference type="RefSeq" id="WP_282699180.1">
    <property type="nucleotide sequence ID" value="NZ_JAAGKO020000050.1"/>
</dbReference>
<dbReference type="PANTHER" id="PTHR11487:SF0">
    <property type="entry name" value="S-ACYL FATTY ACID SYNTHASE THIOESTERASE, MEDIUM CHAIN"/>
    <property type="match status" value="1"/>
</dbReference>
<proteinExistence type="inferred from homology"/>
<feature type="domain" description="Thioesterase" evidence="2">
    <location>
        <begin position="33"/>
        <end position="259"/>
    </location>
</feature>
<dbReference type="GO" id="GO:0008610">
    <property type="term" value="P:lipid biosynthetic process"/>
    <property type="evidence" value="ECO:0007669"/>
    <property type="project" value="TreeGrafter"/>
</dbReference>
<name>A0AA90HCT0_9ACTN</name>
<dbReference type="Gene3D" id="3.40.50.1820">
    <property type="entry name" value="alpha/beta hydrolase"/>
    <property type="match status" value="1"/>
</dbReference>